<evidence type="ECO:0000256" key="1">
    <source>
        <dbReference type="SAM" id="MobiDB-lite"/>
    </source>
</evidence>
<dbReference type="SUPFAM" id="SSF69255">
    <property type="entry name" value="gp5 N-terminal domain-like"/>
    <property type="match status" value="1"/>
</dbReference>
<dbReference type="AlphaFoldDB" id="A0A238U6P5"/>
<name>A0A238U6P5_9FLAO</name>
<dbReference type="InterPro" id="IPR037026">
    <property type="entry name" value="Vgr_OB-fold_dom_sf"/>
</dbReference>
<evidence type="ECO:0000313" key="3">
    <source>
        <dbReference type="EMBL" id="SNR14676.1"/>
    </source>
</evidence>
<feature type="compositionally biased region" description="Polar residues" evidence="1">
    <location>
        <begin position="234"/>
        <end position="249"/>
    </location>
</feature>
<accession>A0A238U6P5</accession>
<dbReference type="KEGG" id="tje:TJEJU_0913"/>
<reference evidence="3 4" key="1">
    <citation type="submission" date="2017-07" db="EMBL/GenBank/DDBJ databases">
        <authorList>
            <person name="Sun Z.S."/>
            <person name="Albrecht U."/>
            <person name="Echele G."/>
            <person name="Lee C.C."/>
        </authorList>
    </citation>
    <scope>NUCLEOTIDE SEQUENCE [LARGE SCALE GENOMIC DNA]</scope>
    <source>
        <strain evidence="4">type strain: KCTC 22618</strain>
    </source>
</reference>
<feature type="domain" description="Gp5/Type VI secretion system Vgr protein OB-fold" evidence="2">
    <location>
        <begin position="376"/>
        <end position="450"/>
    </location>
</feature>
<dbReference type="Pfam" id="PF04717">
    <property type="entry name" value="Phage_base_V"/>
    <property type="match status" value="1"/>
</dbReference>
<gene>
    <name evidence="3" type="ORF">TJEJU_0913</name>
</gene>
<dbReference type="InterPro" id="IPR006531">
    <property type="entry name" value="Gp5/Vgr_OB"/>
</dbReference>
<dbReference type="OrthoDB" id="1907165at2"/>
<sequence length="599" mass="63840">MASSPIISGNNLVSFTITSKGDAIPDSYGVMSVSITQEIDTIAQAQITVRDGNPSTQMFEIADASTFDIGNTIEISLGYANDTTTIFSGEVTKQSIKVDDSGTTFQISCKDTLVSLVKSKSQVVLSDALDSDAIQQIVDNTGVDADISATNVTKEKIIQYQASDWDFIVSRAQRNGMAVVTDSGTLTISEISVDTEAVLELKYGRDIIEMDIELQATEQLNSITYNSWSLSDQESVSSEASEPTTNEQGDASESDLEAVTDTDGTIFTSVPFTQEETQETSDALLLRLRMSKFRGSITFPGSAEVKPNTLISLTGLGDSFNGDAYVSSVHHNLSGGKWITEVQIGIPPEFHDQKVKSAPSEPEIKETLIDVKGLQVGVVQDVYDEDGGEYRVQVEIPMLNDTTEFVWARLASFYASNSFGAYFFPEVNDEVILGFIDGNPAYPVVLGSMYSSALPAASTVIPADSDNNLKALITRSQLQVQFDDENIVMTMLTPNGNTIVLSDQDEAITITDQNSNQILMNSDGITIQSASAMTLKASDAISIEGASVSITSDSDDISISSSASLSGSASESLTLSGNSSTDVSSSGTTSISGSTVNLN</sequence>
<dbReference type="SUPFAM" id="SSF69279">
    <property type="entry name" value="Phage tail proteins"/>
    <property type="match status" value="1"/>
</dbReference>
<dbReference type="NCBIfam" id="TIGR01646">
    <property type="entry name" value="vgr_GE"/>
    <property type="match status" value="1"/>
</dbReference>
<organism evidence="3 4">
    <name type="scientific">Tenacibaculum jejuense</name>
    <dbReference type="NCBI Taxonomy" id="584609"/>
    <lineage>
        <taxon>Bacteria</taxon>
        <taxon>Pseudomonadati</taxon>
        <taxon>Bacteroidota</taxon>
        <taxon>Flavobacteriia</taxon>
        <taxon>Flavobacteriales</taxon>
        <taxon>Flavobacteriaceae</taxon>
        <taxon>Tenacibaculum</taxon>
    </lineage>
</organism>
<keyword evidence="4" id="KW-1185">Reference proteome</keyword>
<proteinExistence type="predicted"/>
<evidence type="ECO:0000313" key="4">
    <source>
        <dbReference type="Proteomes" id="UP000215214"/>
    </source>
</evidence>
<dbReference type="RefSeq" id="WP_095069823.1">
    <property type="nucleotide sequence ID" value="NZ_LT899436.1"/>
</dbReference>
<protein>
    <submittedName>
        <fullName evidence="3">Rhs element Vgr protein</fullName>
    </submittedName>
</protein>
<dbReference type="Proteomes" id="UP000215214">
    <property type="component" value="Chromosome TJEJU"/>
</dbReference>
<evidence type="ECO:0000259" key="2">
    <source>
        <dbReference type="Pfam" id="PF04717"/>
    </source>
</evidence>
<dbReference type="Gene3D" id="2.40.50.230">
    <property type="entry name" value="Gp5 N-terminal domain"/>
    <property type="match status" value="1"/>
</dbReference>
<dbReference type="EMBL" id="LT899436">
    <property type="protein sequence ID" value="SNR14676.1"/>
    <property type="molecule type" value="Genomic_DNA"/>
</dbReference>
<feature type="region of interest" description="Disordered" evidence="1">
    <location>
        <begin position="234"/>
        <end position="258"/>
    </location>
</feature>
<dbReference type="InterPro" id="IPR006533">
    <property type="entry name" value="T6SS_Vgr_RhsGE"/>
</dbReference>
<feature type="region of interest" description="Disordered" evidence="1">
    <location>
        <begin position="561"/>
        <end position="599"/>
    </location>
</feature>